<dbReference type="AlphaFoldDB" id="A0A562K6L9"/>
<dbReference type="Gene3D" id="3.40.50.620">
    <property type="entry name" value="HUPs"/>
    <property type="match status" value="1"/>
</dbReference>
<proteinExistence type="predicted"/>
<sequence length="240" mass="28295">MCLFDNYDQVHCNFSGGKDSIALVLLLLYGYKVPKEKLVLVHMRVDGPEENKAFFDWEETDDYLKYCSEKLGMPLIMLASDISLKERIEMRGMWPSSAMQFCTSYMKRDTYSKWARTLGPGKYLCVRGERADESSRRAKKKVFEIYKHANASTKKRYVDWLRPVHHLLETEVWELMRLAGIDPHPCYEYVSRCSCKFCIFLSPTEMAKVAELHPFDFNELVEMEKRMGHTMRYKKSTLFR</sequence>
<dbReference type="InterPro" id="IPR002500">
    <property type="entry name" value="PAPS_reduct_dom"/>
</dbReference>
<dbReference type="PANTHER" id="PTHR43196:SF2">
    <property type="entry name" value="PHOSPHOADENOSINE PHOSPHOSULFATE REDUCTASE"/>
    <property type="match status" value="1"/>
</dbReference>
<reference evidence="2 3" key="1">
    <citation type="journal article" date="2015" name="Stand. Genomic Sci.">
        <title>Genomic Encyclopedia of Bacterial and Archaeal Type Strains, Phase III: the genomes of soil and plant-associated and newly described type strains.</title>
        <authorList>
            <person name="Whitman W.B."/>
            <person name="Woyke T."/>
            <person name="Klenk H.P."/>
            <person name="Zhou Y."/>
            <person name="Lilburn T.G."/>
            <person name="Beck B.J."/>
            <person name="De Vos P."/>
            <person name="Vandamme P."/>
            <person name="Eisen J.A."/>
            <person name="Garrity G."/>
            <person name="Hugenholtz P."/>
            <person name="Kyrpides N.C."/>
        </authorList>
    </citation>
    <scope>NUCLEOTIDE SEQUENCE [LARGE SCALE GENOMIC DNA]</scope>
    <source>
        <strain evidence="2 3">CGMCC 1.10115</strain>
    </source>
</reference>
<dbReference type="InterPro" id="IPR050128">
    <property type="entry name" value="Sulfate_adenylyltrnsfr_sub2"/>
</dbReference>
<feature type="domain" description="Phosphoadenosine phosphosulphate reductase" evidence="1">
    <location>
        <begin position="12"/>
        <end position="188"/>
    </location>
</feature>
<evidence type="ECO:0000259" key="1">
    <source>
        <dbReference type="Pfam" id="PF01507"/>
    </source>
</evidence>
<dbReference type="PANTHER" id="PTHR43196">
    <property type="entry name" value="SULFATE ADENYLYLTRANSFERASE SUBUNIT 2"/>
    <property type="match status" value="1"/>
</dbReference>
<dbReference type="EMBL" id="VLKI01000001">
    <property type="protein sequence ID" value="TWH90855.1"/>
    <property type="molecule type" value="Genomic_DNA"/>
</dbReference>
<accession>A0A562K6L9</accession>
<name>A0A562K6L9_9BACI</name>
<evidence type="ECO:0000313" key="2">
    <source>
        <dbReference type="EMBL" id="TWH90855.1"/>
    </source>
</evidence>
<dbReference type="GO" id="GO:0003824">
    <property type="term" value="F:catalytic activity"/>
    <property type="evidence" value="ECO:0007669"/>
    <property type="project" value="InterPro"/>
</dbReference>
<dbReference type="Proteomes" id="UP000318667">
    <property type="component" value="Unassembled WGS sequence"/>
</dbReference>
<comment type="caution">
    <text evidence="2">The sequence shown here is derived from an EMBL/GenBank/DDBJ whole genome shotgun (WGS) entry which is preliminary data.</text>
</comment>
<dbReference type="RefSeq" id="WP_144539206.1">
    <property type="nucleotide sequence ID" value="NZ_CBCSDC010000025.1"/>
</dbReference>
<dbReference type="InterPro" id="IPR014729">
    <property type="entry name" value="Rossmann-like_a/b/a_fold"/>
</dbReference>
<dbReference type="OrthoDB" id="9772814at2"/>
<dbReference type="SUPFAM" id="SSF52402">
    <property type="entry name" value="Adenine nucleotide alpha hydrolases-like"/>
    <property type="match status" value="1"/>
</dbReference>
<evidence type="ECO:0000313" key="3">
    <source>
        <dbReference type="Proteomes" id="UP000318667"/>
    </source>
</evidence>
<gene>
    <name evidence="2" type="ORF">IQ19_00305</name>
</gene>
<organism evidence="2 3">
    <name type="scientific">Cytobacillus oceanisediminis</name>
    <dbReference type="NCBI Taxonomy" id="665099"/>
    <lineage>
        <taxon>Bacteria</taxon>
        <taxon>Bacillati</taxon>
        <taxon>Bacillota</taxon>
        <taxon>Bacilli</taxon>
        <taxon>Bacillales</taxon>
        <taxon>Bacillaceae</taxon>
        <taxon>Cytobacillus</taxon>
    </lineage>
</organism>
<dbReference type="Pfam" id="PF01507">
    <property type="entry name" value="PAPS_reduct"/>
    <property type="match status" value="1"/>
</dbReference>
<dbReference type="GeneID" id="65401593"/>
<keyword evidence="3" id="KW-1185">Reference proteome</keyword>
<protein>
    <submittedName>
        <fullName evidence="2">Phosphoadenosine phosphosulfate reductase family protein</fullName>
    </submittedName>
</protein>